<dbReference type="PANTHER" id="PTHR28055:SF1">
    <property type="entry name" value="ALTERED INHERITANCE OF MITOCHONDRIA PROTEIN 41, MITOCHONDRIAL"/>
    <property type="match status" value="1"/>
</dbReference>
<dbReference type="Pfam" id="PF09424">
    <property type="entry name" value="YqeY"/>
    <property type="match status" value="1"/>
</dbReference>
<dbReference type="OrthoDB" id="9794041at2"/>
<sequence>MNKKEELEQALKLAMKAGDDTRKRTIRMALSNIKLQEIEKRASLDDATIISLLQKEIKMRNESIEGAKKLNRTDLIDANLDEIRVLESFLPAQLSEDDVRKIAEAVIKEMNATTPAEMGKVMKELLPRLQGQAPNSLASQVVKQLLSN</sequence>
<organism evidence="1 2">
    <name type="scientific">Ornatilinea apprima</name>
    <dbReference type="NCBI Taxonomy" id="1134406"/>
    <lineage>
        <taxon>Bacteria</taxon>
        <taxon>Bacillati</taxon>
        <taxon>Chloroflexota</taxon>
        <taxon>Anaerolineae</taxon>
        <taxon>Anaerolineales</taxon>
        <taxon>Anaerolineaceae</taxon>
        <taxon>Ornatilinea</taxon>
    </lineage>
</organism>
<evidence type="ECO:0008006" key="3">
    <source>
        <dbReference type="Google" id="ProtNLM"/>
    </source>
</evidence>
<protein>
    <recommendedName>
        <fullName evidence="3">Aspartyl-tRNA amidotransferase</fullName>
    </recommendedName>
</protein>
<gene>
    <name evidence="1" type="ORF">ADN00_00220</name>
</gene>
<dbReference type="InterPro" id="IPR003789">
    <property type="entry name" value="Asn/Gln_tRNA_amidoTrase-B-like"/>
</dbReference>
<dbReference type="Gene3D" id="1.10.1510.10">
    <property type="entry name" value="Uncharacterised protein YqeY/AIM41 PF09424, N-terminal domain"/>
    <property type="match status" value="1"/>
</dbReference>
<dbReference type="STRING" id="1134406.ADN00_00220"/>
<evidence type="ECO:0000313" key="2">
    <source>
        <dbReference type="Proteomes" id="UP000050417"/>
    </source>
</evidence>
<evidence type="ECO:0000313" key="1">
    <source>
        <dbReference type="EMBL" id="KPL81011.1"/>
    </source>
</evidence>
<dbReference type="GO" id="GO:0016884">
    <property type="term" value="F:carbon-nitrogen ligase activity, with glutamine as amido-N-donor"/>
    <property type="evidence" value="ECO:0007669"/>
    <property type="project" value="InterPro"/>
</dbReference>
<comment type="caution">
    <text evidence="1">The sequence shown here is derived from an EMBL/GenBank/DDBJ whole genome shotgun (WGS) entry which is preliminary data.</text>
</comment>
<dbReference type="InterPro" id="IPR019004">
    <property type="entry name" value="YqeY/Aim41"/>
</dbReference>
<dbReference type="AlphaFoldDB" id="A0A0P6XDQ4"/>
<dbReference type="Gene3D" id="1.10.10.410">
    <property type="match status" value="1"/>
</dbReference>
<dbReference type="SUPFAM" id="SSF89095">
    <property type="entry name" value="GatB/YqeY motif"/>
    <property type="match status" value="1"/>
</dbReference>
<dbReference type="RefSeq" id="WP_075060944.1">
    <property type="nucleotide sequence ID" value="NZ_LGCL01000002.1"/>
</dbReference>
<name>A0A0P6XDQ4_9CHLR</name>
<dbReference type="Proteomes" id="UP000050417">
    <property type="component" value="Unassembled WGS sequence"/>
</dbReference>
<dbReference type="InterPro" id="IPR023168">
    <property type="entry name" value="GatB_Yqey_C_2"/>
</dbReference>
<reference evidence="1 2" key="1">
    <citation type="submission" date="2015-07" db="EMBL/GenBank/DDBJ databases">
        <title>Genome sequence of Ornatilinea apprima DSM 23815.</title>
        <authorList>
            <person name="Hemp J."/>
            <person name="Ward L.M."/>
            <person name="Pace L.A."/>
            <person name="Fischer W.W."/>
        </authorList>
    </citation>
    <scope>NUCLEOTIDE SEQUENCE [LARGE SCALE GENOMIC DNA]</scope>
    <source>
        <strain evidence="1 2">P3M-1</strain>
    </source>
</reference>
<proteinExistence type="predicted"/>
<dbReference type="EMBL" id="LGCL01000002">
    <property type="protein sequence ID" value="KPL81011.1"/>
    <property type="molecule type" value="Genomic_DNA"/>
</dbReference>
<dbReference type="InterPro" id="IPR042184">
    <property type="entry name" value="YqeY/Aim41_N"/>
</dbReference>
<keyword evidence="2" id="KW-1185">Reference proteome</keyword>
<accession>A0A0P6XDQ4</accession>
<dbReference type="PANTHER" id="PTHR28055">
    <property type="entry name" value="ALTERED INHERITANCE OF MITOCHONDRIA PROTEIN 41, MITOCHONDRIAL"/>
    <property type="match status" value="1"/>
</dbReference>